<accession>A0ACB8RKR6</accession>
<organism evidence="1 2">
    <name type="scientific">Auriscalpium vulgare</name>
    <dbReference type="NCBI Taxonomy" id="40419"/>
    <lineage>
        <taxon>Eukaryota</taxon>
        <taxon>Fungi</taxon>
        <taxon>Dikarya</taxon>
        <taxon>Basidiomycota</taxon>
        <taxon>Agaricomycotina</taxon>
        <taxon>Agaricomycetes</taxon>
        <taxon>Russulales</taxon>
        <taxon>Auriscalpiaceae</taxon>
        <taxon>Auriscalpium</taxon>
    </lineage>
</organism>
<reference evidence="1" key="1">
    <citation type="submission" date="2021-02" db="EMBL/GenBank/DDBJ databases">
        <authorList>
            <consortium name="DOE Joint Genome Institute"/>
            <person name="Ahrendt S."/>
            <person name="Looney B.P."/>
            <person name="Miyauchi S."/>
            <person name="Morin E."/>
            <person name="Drula E."/>
            <person name="Courty P.E."/>
            <person name="Chicoki N."/>
            <person name="Fauchery L."/>
            <person name="Kohler A."/>
            <person name="Kuo A."/>
            <person name="Labutti K."/>
            <person name="Pangilinan J."/>
            <person name="Lipzen A."/>
            <person name="Riley R."/>
            <person name="Andreopoulos W."/>
            <person name="He G."/>
            <person name="Johnson J."/>
            <person name="Barry K.W."/>
            <person name="Grigoriev I.V."/>
            <person name="Nagy L."/>
            <person name="Hibbett D."/>
            <person name="Henrissat B."/>
            <person name="Matheny P.B."/>
            <person name="Labbe J."/>
            <person name="Martin F."/>
        </authorList>
    </citation>
    <scope>NUCLEOTIDE SEQUENCE</scope>
    <source>
        <strain evidence="1">FP105234-sp</strain>
    </source>
</reference>
<protein>
    <submittedName>
        <fullName evidence="1">Uncharacterized protein</fullName>
    </submittedName>
</protein>
<dbReference type="EMBL" id="MU275976">
    <property type="protein sequence ID" value="KAI0044645.1"/>
    <property type="molecule type" value="Genomic_DNA"/>
</dbReference>
<comment type="caution">
    <text evidence="1">The sequence shown here is derived from an EMBL/GenBank/DDBJ whole genome shotgun (WGS) entry which is preliminary data.</text>
</comment>
<keyword evidence="2" id="KW-1185">Reference proteome</keyword>
<reference evidence="1" key="2">
    <citation type="journal article" date="2022" name="New Phytol.">
        <title>Evolutionary transition to the ectomycorrhizal habit in the genomes of a hyperdiverse lineage of mushroom-forming fungi.</title>
        <authorList>
            <person name="Looney B."/>
            <person name="Miyauchi S."/>
            <person name="Morin E."/>
            <person name="Drula E."/>
            <person name="Courty P.E."/>
            <person name="Kohler A."/>
            <person name="Kuo A."/>
            <person name="LaButti K."/>
            <person name="Pangilinan J."/>
            <person name="Lipzen A."/>
            <person name="Riley R."/>
            <person name="Andreopoulos W."/>
            <person name="He G."/>
            <person name="Johnson J."/>
            <person name="Nolan M."/>
            <person name="Tritt A."/>
            <person name="Barry K.W."/>
            <person name="Grigoriev I.V."/>
            <person name="Nagy L.G."/>
            <person name="Hibbett D."/>
            <person name="Henrissat B."/>
            <person name="Matheny P.B."/>
            <person name="Labbe J."/>
            <person name="Martin F.M."/>
        </authorList>
    </citation>
    <scope>NUCLEOTIDE SEQUENCE</scope>
    <source>
        <strain evidence="1">FP105234-sp</strain>
    </source>
</reference>
<gene>
    <name evidence="1" type="ORF">FA95DRAFT_1681047</name>
</gene>
<dbReference type="Proteomes" id="UP000814033">
    <property type="component" value="Unassembled WGS sequence"/>
</dbReference>
<proteinExistence type="predicted"/>
<evidence type="ECO:0000313" key="1">
    <source>
        <dbReference type="EMBL" id="KAI0044645.1"/>
    </source>
</evidence>
<name>A0ACB8RKR6_9AGAM</name>
<sequence>MRSLRLEPATYKAARGRPDLPIFHPMANPQAVPVKLHLEPTLGVSYIAIIFSTMLYGLTCLQTFIYFVSAPRDPWIVKALVIATLVIDSIHEAFLIHAGYYYFILEFDNTVALQRVVWSLLATVFCNGVTGLLVESFILWRVYHMSGRNVYLCIVIGIFILAHIGTNFAFAIQGLDDPLFTKVQRQTGSAVSELVFGAVADVGLAVSLAYYLYIGRSGRKSSDTVVNKLILYTVTTGLVPSINDILTLIVHLALPKAFYDQFFNFLVCELYTNTFLATLNVRASVRALAQSSSAFESINIATVGIDRAPRWKPIRKTRHSGTAALPTYAVSVTQVQNAESEVELKVPNAAVHTRHGLSFMSATDSDA</sequence>
<evidence type="ECO:0000313" key="2">
    <source>
        <dbReference type="Proteomes" id="UP000814033"/>
    </source>
</evidence>